<dbReference type="KEGG" id="bgo:BM43_5435"/>
<organism evidence="2 3">
    <name type="scientific">Burkholderia gladioli</name>
    <name type="common">Pseudomonas marginata</name>
    <name type="synonym">Phytomonas marginata</name>
    <dbReference type="NCBI Taxonomy" id="28095"/>
    <lineage>
        <taxon>Bacteria</taxon>
        <taxon>Pseudomonadati</taxon>
        <taxon>Pseudomonadota</taxon>
        <taxon>Betaproteobacteria</taxon>
        <taxon>Burkholderiales</taxon>
        <taxon>Burkholderiaceae</taxon>
        <taxon>Burkholderia</taxon>
    </lineage>
</organism>
<evidence type="ECO:0000313" key="3">
    <source>
        <dbReference type="Proteomes" id="UP000029590"/>
    </source>
</evidence>
<evidence type="ECO:0000259" key="1">
    <source>
        <dbReference type="Pfam" id="PF12146"/>
    </source>
</evidence>
<comment type="caution">
    <text evidence="2">The sequence shown here is derived from an EMBL/GenBank/DDBJ whole genome shotgun (WGS) entry which is preliminary data.</text>
</comment>
<protein>
    <submittedName>
        <fullName evidence="2">X-Pro dipeptidyl-peptidase family protein</fullName>
    </submittedName>
</protein>
<dbReference type="GO" id="GO:0052689">
    <property type="term" value="F:carboxylic ester hydrolase activity"/>
    <property type="evidence" value="ECO:0007669"/>
    <property type="project" value="TreeGrafter"/>
</dbReference>
<dbReference type="InterPro" id="IPR029058">
    <property type="entry name" value="AB_hydrolase_fold"/>
</dbReference>
<accession>A0AAW3F4A5</accession>
<reference evidence="2 3" key="1">
    <citation type="submission" date="2014-04" db="EMBL/GenBank/DDBJ databases">
        <authorList>
            <person name="Bishop-Lilly K.A."/>
            <person name="Broomall S.M."/>
            <person name="Chain P.S."/>
            <person name="Chertkov O."/>
            <person name="Coyne S.R."/>
            <person name="Daligault H.E."/>
            <person name="Davenport K.W."/>
            <person name="Erkkila T."/>
            <person name="Frey K.G."/>
            <person name="Gibbons H.S."/>
            <person name="Gu W."/>
            <person name="Jaissle J."/>
            <person name="Johnson S.L."/>
            <person name="Koroleva G.I."/>
            <person name="Ladner J.T."/>
            <person name="Lo C.-C."/>
            <person name="Minogue T.D."/>
            <person name="Munk C."/>
            <person name="Palacios G.F."/>
            <person name="Redden C.L."/>
            <person name="Rosenzweig C.N."/>
            <person name="Scholz M.B."/>
            <person name="Teshima H."/>
            <person name="Xu Y."/>
        </authorList>
    </citation>
    <scope>NUCLEOTIDE SEQUENCE [LARGE SCALE GENOMIC DNA]</scope>
    <source>
        <strain evidence="3">gladioli</strain>
    </source>
</reference>
<name>A0AAW3F4A5_BURGA</name>
<dbReference type="PANTHER" id="PTHR43265:SF1">
    <property type="entry name" value="ESTERASE ESTD"/>
    <property type="match status" value="1"/>
</dbReference>
<dbReference type="Gene3D" id="3.40.50.1820">
    <property type="entry name" value="alpha/beta hydrolase"/>
    <property type="match status" value="2"/>
</dbReference>
<sequence length="596" mass="64928">MEPVVFNGHAGWLHAARGDYGVVLCNPFGHEAMWLHQAMRQFADCLALRGISVLRFDYLGTGDSSDTGGWVRPEDWVAEVVEAVGWLKRAAQIERVSLAGFRLGATVAALAARQAEVESIAMFAPVVSVRLFLREMNLLHQTWKRKAGIDDGDEVAAHDVREIFGHRFSAEGLDRLGEFDLCREPRSSAARVLIAHSGQHDGSLALAEHFAAQGVAVESIEFPNYLQALCPAWLTESPVAMLNLAADWLSAQARIAIGTAPGADDGAAHPGIPVPGAVERPVKADDGRLTGILCEPVAPRDAGRPALLIANTAATHHAGDGRFGVELAREMAYHGYASLRVDADGIGDSTGATALSVPGQLTYDSMASDLSRWVDWLVARGHRQVVIFGICAGAYTALMAARDTLAVRGLVLVNPSSFLLPEGCTIQQAALLPRGSPRANLRSMVRADKWSKVLRGELSLVPVARTLWRHGTARVQRVVAMWSNDMLCSTNASHQVQRMFRRIDTAGVRVRLLFSPQDHALDEFYMHFGIGRQRLERFPQLLARVLVEMDHEVLNRRARARVMTECFAVLQDVHLAAQQETPCPVAPGAQTELTLT</sequence>
<dbReference type="EMBL" id="JPGG01000016">
    <property type="protein sequence ID" value="KGC15341.1"/>
    <property type="molecule type" value="Genomic_DNA"/>
</dbReference>
<gene>
    <name evidence="2" type="ORF">DM48_2331</name>
</gene>
<feature type="domain" description="Serine aminopeptidase S33" evidence="1">
    <location>
        <begin position="38"/>
        <end position="133"/>
    </location>
</feature>
<feature type="domain" description="Serine aminopeptidase S33" evidence="1">
    <location>
        <begin position="326"/>
        <end position="495"/>
    </location>
</feature>
<dbReference type="InterPro" id="IPR053145">
    <property type="entry name" value="AB_hydrolase_Est10"/>
</dbReference>
<dbReference type="InterPro" id="IPR022742">
    <property type="entry name" value="Hydrolase_4"/>
</dbReference>
<dbReference type="Proteomes" id="UP000029590">
    <property type="component" value="Unassembled WGS sequence"/>
</dbReference>
<dbReference type="SUPFAM" id="SSF53474">
    <property type="entry name" value="alpha/beta-Hydrolases"/>
    <property type="match status" value="2"/>
</dbReference>
<dbReference type="RefSeq" id="WP_036055999.1">
    <property type="nucleotide sequence ID" value="NZ_CADEQC010000001.1"/>
</dbReference>
<evidence type="ECO:0000313" key="2">
    <source>
        <dbReference type="EMBL" id="KGC15341.1"/>
    </source>
</evidence>
<dbReference type="PANTHER" id="PTHR43265">
    <property type="entry name" value="ESTERASE ESTD"/>
    <property type="match status" value="1"/>
</dbReference>
<proteinExistence type="predicted"/>
<dbReference type="AlphaFoldDB" id="A0AAW3F4A5"/>
<dbReference type="Pfam" id="PF12146">
    <property type="entry name" value="Hydrolase_4"/>
    <property type="match status" value="2"/>
</dbReference>